<dbReference type="Pfam" id="PF00078">
    <property type="entry name" value="RVT_1"/>
    <property type="match status" value="1"/>
</dbReference>
<accession>A0AAE0QT03</accession>
<dbReference type="InterPro" id="IPR056924">
    <property type="entry name" value="SH3_Tf2-1"/>
</dbReference>
<dbReference type="SUPFAM" id="SSF54160">
    <property type="entry name" value="Chromo domain-like"/>
    <property type="match status" value="1"/>
</dbReference>
<organism evidence="9 10">
    <name type="scientific">Hemibagrus guttatus</name>
    <dbReference type="NCBI Taxonomy" id="175788"/>
    <lineage>
        <taxon>Eukaryota</taxon>
        <taxon>Metazoa</taxon>
        <taxon>Chordata</taxon>
        <taxon>Craniata</taxon>
        <taxon>Vertebrata</taxon>
        <taxon>Euteleostomi</taxon>
        <taxon>Actinopterygii</taxon>
        <taxon>Neopterygii</taxon>
        <taxon>Teleostei</taxon>
        <taxon>Ostariophysi</taxon>
        <taxon>Siluriformes</taxon>
        <taxon>Bagridae</taxon>
        <taxon>Hemibagrus</taxon>
    </lineage>
</organism>
<dbReference type="PROSITE" id="PS50994">
    <property type="entry name" value="INTEGRASE"/>
    <property type="match status" value="1"/>
</dbReference>
<dbReference type="EC" id="3.1.26.4" evidence="3"/>
<dbReference type="CDD" id="cd09274">
    <property type="entry name" value="RNase_HI_RT_Ty3"/>
    <property type="match status" value="1"/>
</dbReference>
<dbReference type="GO" id="GO:0005634">
    <property type="term" value="C:nucleus"/>
    <property type="evidence" value="ECO:0007669"/>
    <property type="project" value="UniProtKB-SubCell"/>
</dbReference>
<dbReference type="InterPro" id="IPR023780">
    <property type="entry name" value="Chromo_domain"/>
</dbReference>
<reference evidence="9" key="1">
    <citation type="submission" date="2023-06" db="EMBL/GenBank/DDBJ databases">
        <title>Male Hemibagrus guttatus genome.</title>
        <authorList>
            <person name="Bian C."/>
        </authorList>
    </citation>
    <scope>NUCLEOTIDE SEQUENCE</scope>
    <source>
        <strain evidence="9">Male_cb2023</strain>
        <tissue evidence="9">Muscle</tissue>
    </source>
</reference>
<dbReference type="InterPro" id="IPR043502">
    <property type="entry name" value="DNA/RNA_pol_sf"/>
</dbReference>
<name>A0AAE0QT03_9TELE</name>
<feature type="coiled-coil region" evidence="4">
    <location>
        <begin position="138"/>
        <end position="172"/>
    </location>
</feature>
<dbReference type="Gene3D" id="3.30.70.270">
    <property type="match status" value="1"/>
</dbReference>
<evidence type="ECO:0000313" key="9">
    <source>
        <dbReference type="EMBL" id="KAK3530963.1"/>
    </source>
</evidence>
<evidence type="ECO:0000313" key="10">
    <source>
        <dbReference type="Proteomes" id="UP001274896"/>
    </source>
</evidence>
<evidence type="ECO:0000259" key="8">
    <source>
        <dbReference type="PROSITE" id="PS50994"/>
    </source>
</evidence>
<dbReference type="PROSITE" id="PS50013">
    <property type="entry name" value="CHROMO_2"/>
    <property type="match status" value="1"/>
</dbReference>
<gene>
    <name evidence="9" type="ORF">QTP70_007264</name>
</gene>
<dbReference type="AlphaFoldDB" id="A0AAE0QT03"/>
<dbReference type="PROSITE" id="PS50878">
    <property type="entry name" value="RT_POL"/>
    <property type="match status" value="1"/>
</dbReference>
<dbReference type="PANTHER" id="PTHR37984:SF5">
    <property type="entry name" value="PROTEIN NYNRIN-LIKE"/>
    <property type="match status" value="1"/>
</dbReference>
<dbReference type="GO" id="GO:0003964">
    <property type="term" value="F:RNA-directed DNA polymerase activity"/>
    <property type="evidence" value="ECO:0007669"/>
    <property type="project" value="UniProtKB-KW"/>
</dbReference>
<dbReference type="Gene3D" id="2.40.50.40">
    <property type="match status" value="1"/>
</dbReference>
<dbReference type="InterPro" id="IPR000953">
    <property type="entry name" value="Chromo/chromo_shadow_dom"/>
</dbReference>
<evidence type="ECO:0000256" key="2">
    <source>
        <dbReference type="ARBA" id="ARBA00010879"/>
    </source>
</evidence>
<dbReference type="Gene3D" id="3.30.420.10">
    <property type="entry name" value="Ribonuclease H-like superfamily/Ribonuclease H"/>
    <property type="match status" value="1"/>
</dbReference>
<dbReference type="PANTHER" id="PTHR37984">
    <property type="entry name" value="PROTEIN CBG26694"/>
    <property type="match status" value="1"/>
</dbReference>
<dbReference type="Proteomes" id="UP001274896">
    <property type="component" value="Unassembled WGS sequence"/>
</dbReference>
<dbReference type="SUPFAM" id="SSF56672">
    <property type="entry name" value="DNA/RNA polymerases"/>
    <property type="match status" value="1"/>
</dbReference>
<keyword evidence="10" id="KW-1185">Reference proteome</keyword>
<evidence type="ECO:0000259" key="7">
    <source>
        <dbReference type="PROSITE" id="PS50878"/>
    </source>
</evidence>
<feature type="domain" description="Reverse transcriptase" evidence="7">
    <location>
        <begin position="550"/>
        <end position="745"/>
    </location>
</feature>
<feature type="region of interest" description="Disordered" evidence="5">
    <location>
        <begin position="1096"/>
        <end position="1166"/>
    </location>
</feature>
<sequence length="1166" mass="134136">MMESIPTGDEEVMGKFGVKERNLEGQMVVDFAKRMDMGVVNTYFQKREEHRVTYKSGARQHRMVVCRMTLMVCKTKRQKLRQALGGQVVLPDDWETTAEVIRETGRKVLGVSSGRRKEDKETWWWNEEVQDSIQRKRLAKKKWDMDRTKENRQEYKELQRRVKREVSKAKQKAYDELYTGLDTREGEKDLYRLARQRDRDGKDVQQVRVIKDRDGRVLTSEENVQRRWKEYFEELMNEENEREKRVEGVNSVEQKVDKIRKDEVRKALKRMKSGKAVGPDDIPVEVWKCLGETAVEFLASLFNRVLESERMPEEWRRSVLVPIFKNKGDVQSCSNYRGIKLMSHTMELWERVVEARLRKVVEICEHPAHGSNAIIKFADDTMVIGLFSDNDESDFREEVKNLLACSKAIRMDNLWRQHQARAHAPPAFRLHEPPRSREEPLEPMQLGRFRLSEKERQCRAKLHLFFYCGQTGHLINRCPEISSKPQIKITREYNDLREVFSKERAVGLPAHRPWDCAIDLIPNAMPPKSRVYPLSITERRAMEKYIEKALAMGYIRPSTSPAVAGFFFVGKKDGGLHPCIDYRGLNAIMVRYLYSLPLVPAALEQLRGAVIFTKLDLRSAYHLIRIREGDKWKPAFHTTNGHYEYLVMPYGLTNAPAAFQSLINEVFKDVLNKCAIVYIDDILIYSSSMTEDIQHVRTMLTRLLTHHLYVKIEKYASSCGVGAILSQKHGNPGKLHPCAFYSCKLTPAERNYHVGNRELLSIKAALEEWLHRLEGARYPFLILTDHRNLEYLCNAKRLNACQAWWALFFTRFHFSVTYCPGSKNGKADALSRKYETKSSPSAPVPVLPLTTILCLLRWELMKEIQHAHTNEPPPSSCPSNLLYVPGTLRQQVLQWVHESLSSGHPGIQLGLPTSMDTASAIFQHVFHNLGLPEDIVSDWGPQFTSRVWRSFCAQLGVNLSLTSGYHLQYNGQVERLNQKIGRKLWPKFIGPFEIIQQVNPVSFRLQLPAIYCICPTFHVSLLKTAHKPRPNTSASNMPPPPLDIDGAPAYQVRLLFDSRHLGGRLQYLVDWKGYGPEERSWANATDILDPSLTEEFHRAHPGKPAPCPRGRPRRRTPGGVRRGGGSVQEHLSGFYDEGNLGHVGQAYLGEHDESPPSRKDPGCQQR</sequence>
<comment type="subcellular location">
    <subcellularLocation>
        <location evidence="1">Nucleus</location>
    </subcellularLocation>
</comment>
<dbReference type="Pfam" id="PF00385">
    <property type="entry name" value="Chromo"/>
    <property type="match status" value="1"/>
</dbReference>
<feature type="domain" description="Chromo" evidence="6">
    <location>
        <begin position="1050"/>
        <end position="1108"/>
    </location>
</feature>
<proteinExistence type="inferred from homology"/>
<comment type="caution">
    <text evidence="9">The sequence shown here is derived from an EMBL/GenBank/DDBJ whole genome shotgun (WGS) entry which is preliminary data.</text>
</comment>
<evidence type="ECO:0000256" key="3">
    <source>
        <dbReference type="ARBA" id="ARBA00012180"/>
    </source>
</evidence>
<dbReference type="Pfam" id="PF24626">
    <property type="entry name" value="SH3_Tf2-1"/>
    <property type="match status" value="1"/>
</dbReference>
<dbReference type="InterPro" id="IPR043128">
    <property type="entry name" value="Rev_trsase/Diguanyl_cyclase"/>
</dbReference>
<comment type="similarity">
    <text evidence="2">Belongs to the beta type-B retroviral polymerase family. HERV class-II K(HML-2) pol subfamily.</text>
</comment>
<keyword evidence="4" id="KW-0175">Coiled coil</keyword>
<evidence type="ECO:0000256" key="1">
    <source>
        <dbReference type="ARBA" id="ARBA00004123"/>
    </source>
</evidence>
<evidence type="ECO:0000259" key="6">
    <source>
        <dbReference type="PROSITE" id="PS50013"/>
    </source>
</evidence>
<dbReference type="InterPro" id="IPR000477">
    <property type="entry name" value="RT_dom"/>
</dbReference>
<dbReference type="InterPro" id="IPR001584">
    <property type="entry name" value="Integrase_cat-core"/>
</dbReference>
<dbReference type="InterPro" id="IPR050951">
    <property type="entry name" value="Retrovirus_Pol_polyprotein"/>
</dbReference>
<evidence type="ECO:0000256" key="5">
    <source>
        <dbReference type="SAM" id="MobiDB-lite"/>
    </source>
</evidence>
<dbReference type="GO" id="GO:0003676">
    <property type="term" value="F:nucleic acid binding"/>
    <property type="evidence" value="ECO:0007669"/>
    <property type="project" value="InterPro"/>
</dbReference>
<dbReference type="Gene3D" id="3.10.10.10">
    <property type="entry name" value="HIV Type 1 Reverse Transcriptase, subunit A, domain 1"/>
    <property type="match status" value="1"/>
</dbReference>
<dbReference type="EMBL" id="JAUCMX010000011">
    <property type="protein sequence ID" value="KAK3530963.1"/>
    <property type="molecule type" value="Genomic_DNA"/>
</dbReference>
<feature type="compositionally biased region" description="Basic and acidic residues" evidence="5">
    <location>
        <begin position="1149"/>
        <end position="1166"/>
    </location>
</feature>
<feature type="domain" description="Integrase catalytic" evidence="8">
    <location>
        <begin position="869"/>
        <end position="984"/>
    </location>
</feature>
<evidence type="ECO:0000256" key="4">
    <source>
        <dbReference type="SAM" id="Coils"/>
    </source>
</evidence>
<dbReference type="InterPro" id="IPR016197">
    <property type="entry name" value="Chromo-like_dom_sf"/>
</dbReference>
<protein>
    <recommendedName>
        <fullName evidence="3">ribonuclease H</fullName>
        <ecNumber evidence="3">3.1.26.4</ecNumber>
    </recommendedName>
</protein>
<dbReference type="SUPFAM" id="SSF53098">
    <property type="entry name" value="Ribonuclease H-like"/>
    <property type="match status" value="1"/>
</dbReference>
<dbReference type="GO" id="GO:0015074">
    <property type="term" value="P:DNA integration"/>
    <property type="evidence" value="ECO:0007669"/>
    <property type="project" value="InterPro"/>
</dbReference>
<dbReference type="InterPro" id="IPR036397">
    <property type="entry name" value="RNaseH_sf"/>
</dbReference>
<dbReference type="InterPro" id="IPR012337">
    <property type="entry name" value="RNaseH-like_sf"/>
</dbReference>
<dbReference type="CDD" id="cd01647">
    <property type="entry name" value="RT_LTR"/>
    <property type="match status" value="1"/>
</dbReference>
<dbReference type="GO" id="GO:0004523">
    <property type="term" value="F:RNA-DNA hybrid ribonuclease activity"/>
    <property type="evidence" value="ECO:0007669"/>
    <property type="project" value="UniProtKB-EC"/>
</dbReference>